<organism evidence="2 3">
    <name type="scientific">Actinophytocola gossypii</name>
    <dbReference type="NCBI Taxonomy" id="2812003"/>
    <lineage>
        <taxon>Bacteria</taxon>
        <taxon>Bacillati</taxon>
        <taxon>Actinomycetota</taxon>
        <taxon>Actinomycetes</taxon>
        <taxon>Pseudonocardiales</taxon>
        <taxon>Pseudonocardiaceae</taxon>
    </lineage>
</organism>
<name>A0ABT2JA33_9PSEU</name>
<dbReference type="PANTHER" id="PTHR30007">
    <property type="entry name" value="PHP DOMAIN PROTEIN"/>
    <property type="match status" value="1"/>
</dbReference>
<dbReference type="EMBL" id="JAFFZE010000012">
    <property type="protein sequence ID" value="MCT2584641.1"/>
    <property type="molecule type" value="Genomic_DNA"/>
</dbReference>
<dbReference type="InterPro" id="IPR002559">
    <property type="entry name" value="Transposase_11"/>
</dbReference>
<dbReference type="PANTHER" id="PTHR30007:SF1">
    <property type="entry name" value="BLR1914 PROTEIN"/>
    <property type="match status" value="1"/>
</dbReference>
<evidence type="ECO:0000259" key="1">
    <source>
        <dbReference type="Pfam" id="PF01609"/>
    </source>
</evidence>
<dbReference type="Pfam" id="PF01609">
    <property type="entry name" value="DDE_Tnp_1"/>
    <property type="match status" value="1"/>
</dbReference>
<keyword evidence="3" id="KW-1185">Reference proteome</keyword>
<feature type="domain" description="Transposase IS4-like" evidence="1">
    <location>
        <begin position="7"/>
        <end position="121"/>
    </location>
</feature>
<comment type="caution">
    <text evidence="2">The sequence shown here is derived from an EMBL/GenBank/DDBJ whole genome shotgun (WGS) entry which is preliminary data.</text>
</comment>
<gene>
    <name evidence="2" type="ORF">JT362_16090</name>
</gene>
<proteinExistence type="predicted"/>
<evidence type="ECO:0000313" key="2">
    <source>
        <dbReference type="EMBL" id="MCT2584641.1"/>
    </source>
</evidence>
<sequence>MRRRRDPLAVTLTGGNRNDITQLIPLLDAIPPVSGRRGRPRRKPDVLVADRGYDHDKYRRLLHQRGIRPLISRRGTRDNNQPVRWAVEQTLALLHQFRRLAERWERRTDIHHGFLSLATSIICWRRLRAPMC</sequence>
<dbReference type="Proteomes" id="UP001156441">
    <property type="component" value="Unassembled WGS sequence"/>
</dbReference>
<accession>A0ABT2JA33</accession>
<evidence type="ECO:0000313" key="3">
    <source>
        <dbReference type="Proteomes" id="UP001156441"/>
    </source>
</evidence>
<protein>
    <submittedName>
        <fullName evidence="2">Transposase</fullName>
    </submittedName>
</protein>
<reference evidence="2 3" key="1">
    <citation type="submission" date="2021-02" db="EMBL/GenBank/DDBJ databases">
        <title>Actinophytocola xerophila sp. nov., isolated from soil of cotton cropping field.</title>
        <authorList>
            <person name="Huang R."/>
            <person name="Chen X."/>
            <person name="Ge X."/>
            <person name="Liu W."/>
        </authorList>
    </citation>
    <scope>NUCLEOTIDE SEQUENCE [LARGE SCALE GENOMIC DNA]</scope>
    <source>
        <strain evidence="2 3">S1-96</strain>
    </source>
</reference>